<dbReference type="SUPFAM" id="SSF69318">
    <property type="entry name" value="Integrin alpha N-terminal domain"/>
    <property type="match status" value="2"/>
</dbReference>
<evidence type="ECO:0000259" key="10">
    <source>
        <dbReference type="Pfam" id="PF23122"/>
    </source>
</evidence>
<evidence type="ECO:0000256" key="8">
    <source>
        <dbReference type="SAM" id="MobiDB-lite"/>
    </source>
</evidence>
<keyword evidence="7" id="KW-0325">Glycoprotein</keyword>
<comment type="caution">
    <text evidence="11">The sequence shown here is derived from an EMBL/GenBank/DDBJ whole genome shotgun (WGS) entry which is preliminary data.</text>
</comment>
<evidence type="ECO:0000256" key="9">
    <source>
        <dbReference type="SAM" id="Phobius"/>
    </source>
</evidence>
<keyword evidence="12" id="KW-1185">Reference proteome</keyword>
<feature type="domain" description="T-cell immunomodulatory protein TIP C2" evidence="10">
    <location>
        <begin position="644"/>
        <end position="741"/>
    </location>
</feature>
<reference evidence="11" key="2">
    <citation type="journal article" date="2019" name="IMA Fungus">
        <title>Genome sequencing and comparison of five Tilletia species to identify candidate genes for the detection of regulated species infecting wheat.</title>
        <authorList>
            <person name="Nguyen H.D.T."/>
            <person name="Sultana T."/>
            <person name="Kesanakurti P."/>
            <person name="Hambleton S."/>
        </authorList>
    </citation>
    <scope>NUCLEOTIDE SEQUENCE</scope>
    <source>
        <strain evidence="11">DAOMC 236422</strain>
    </source>
</reference>
<dbReference type="InterPro" id="IPR028994">
    <property type="entry name" value="Integrin_alpha_N"/>
</dbReference>
<dbReference type="Pfam" id="PF13517">
    <property type="entry name" value="FG-GAP_3"/>
    <property type="match status" value="1"/>
</dbReference>
<feature type="region of interest" description="Disordered" evidence="8">
    <location>
        <begin position="473"/>
        <end position="494"/>
    </location>
</feature>
<sequence length="830" mass="88739">MFPPTRAQRRSKAQPSHRRPRSAAAFTTRTLALAALLATAFLPNPTAALFGFGSKRFQYEGLINAGNLGLEGVGGDGEVVALSHVNADHFVDAFVLSPDRTRVDVYLWDHAAFAFHSNPASSINAPSGQTIVNVVPADFDYDGRLDLMLMTQAKSASRVEDELRLGLYLGQAAGGFSSTPIEVDSSTLAQPLMLDASGDMRTDFLAHPFSASSSSSSSFGSLAKGKLEPLQIWRNNFTSPSRYFPGSQGFVKQDLPFYDKAGKSTPSTCQLAHPHSSAFVDLNGDCLADLFLVCQSPSSSSGLTYEIWIATNEVPSSSHSTSSSLTSGYVLSHSGDLPAGSGALSFADMDRDGTIDVVFPSCESGSGGECHINVAYNRQIPLCVPEKEGLLGGLGVGGGQRVMMGGGGVSPSVSGRAGEDGDAGSRRTCRQPSDLCTADPSFQFNFSLDLGNKDFLRIPVSELLRSHLADNGRPRILLSDPHPPSSSASAGGAGAATPLPLHLGDFNKDGYPDILLLTSGSGLRMGGSASSSKASSDSEGRVWLLQNVRAFDASSTRAFAVVEEGAEVLRDVRDARAASWMDVDEDGTLDILLQRTGADNGGKGSKVTFIQNNFFHDAFFLKALTLNGACQGFCTPEGQERFKPWGNNYGGASYKFTVLDTNGQRKAQHVGQLPQTGYRSLLTPYSYFGLGRTNNYVESLFVGSTRRRIPSAPNKPVEPHYLVMEGVVPNSEVLISPWEEQVERQPPSSSSGGGGSPDVGPWMAAGGASTSTWRRELFLQPGDWIPWVTIVLVTVVLMLGAIVFVLHLQEKREDERERKRAVHEINFAAL</sequence>
<dbReference type="InterPro" id="IPR024881">
    <property type="entry name" value="Tip"/>
</dbReference>
<dbReference type="PANTHER" id="PTHR13412">
    <property type="entry name" value="T-CELL IMMUNOMODULATORY PROTEIN HOMOLOG"/>
    <property type="match status" value="1"/>
</dbReference>
<proteinExistence type="inferred from homology"/>
<dbReference type="GO" id="GO:0005886">
    <property type="term" value="C:plasma membrane"/>
    <property type="evidence" value="ECO:0007669"/>
    <property type="project" value="TreeGrafter"/>
</dbReference>
<evidence type="ECO:0000313" key="11">
    <source>
        <dbReference type="EMBL" id="KAE8270690.1"/>
    </source>
</evidence>
<keyword evidence="6 9" id="KW-0472">Membrane</keyword>
<keyword evidence="5 9" id="KW-1133">Transmembrane helix</keyword>
<feature type="region of interest" description="Disordered" evidence="8">
    <location>
        <begin position="740"/>
        <end position="765"/>
    </location>
</feature>
<feature type="region of interest" description="Disordered" evidence="8">
    <location>
        <begin position="1"/>
        <end position="23"/>
    </location>
</feature>
<protein>
    <recommendedName>
        <fullName evidence="10">T-cell immunomodulatory protein TIP C2 domain-containing protein</fullName>
    </recommendedName>
</protein>
<keyword evidence="4" id="KW-0732">Signal</keyword>
<reference evidence="11" key="1">
    <citation type="submission" date="2016-04" db="EMBL/GenBank/DDBJ databases">
        <authorList>
            <person name="Nguyen H.D."/>
            <person name="Samba Siva P."/>
            <person name="Cullis J."/>
            <person name="Levesque C.A."/>
            <person name="Hambleton S."/>
        </authorList>
    </citation>
    <scope>NUCLEOTIDE SEQUENCE</scope>
    <source>
        <strain evidence="11">DAOMC 236422</strain>
    </source>
</reference>
<evidence type="ECO:0000256" key="5">
    <source>
        <dbReference type="ARBA" id="ARBA00022989"/>
    </source>
</evidence>
<evidence type="ECO:0000256" key="6">
    <source>
        <dbReference type="ARBA" id="ARBA00023136"/>
    </source>
</evidence>
<feature type="compositionally biased region" description="Basic residues" evidence="8">
    <location>
        <begin position="7"/>
        <end position="21"/>
    </location>
</feature>
<dbReference type="PANTHER" id="PTHR13412:SF0">
    <property type="entry name" value="T-CELL IMMUNOMODULATORY PROTEIN"/>
    <property type="match status" value="1"/>
</dbReference>
<name>A0A8X7NE99_9BASI</name>
<evidence type="ECO:0000256" key="3">
    <source>
        <dbReference type="ARBA" id="ARBA00022692"/>
    </source>
</evidence>
<dbReference type="InterPro" id="IPR057089">
    <property type="entry name" value="C2_TIP"/>
</dbReference>
<evidence type="ECO:0000256" key="2">
    <source>
        <dbReference type="ARBA" id="ARBA00006496"/>
    </source>
</evidence>
<dbReference type="InterPro" id="IPR013517">
    <property type="entry name" value="FG-GAP"/>
</dbReference>
<evidence type="ECO:0000313" key="12">
    <source>
        <dbReference type="Proteomes" id="UP000078113"/>
    </source>
</evidence>
<comment type="similarity">
    <text evidence="2">Belongs to the TIP family.</text>
</comment>
<feature type="compositionally biased region" description="Low complexity" evidence="8">
    <location>
        <begin position="477"/>
        <end position="494"/>
    </location>
</feature>
<evidence type="ECO:0000256" key="1">
    <source>
        <dbReference type="ARBA" id="ARBA00004479"/>
    </source>
</evidence>
<gene>
    <name evidence="11" type="ORF">A4X09_0g1666</name>
</gene>
<accession>A0A8X7NE99</accession>
<dbReference type="Proteomes" id="UP000078113">
    <property type="component" value="Unassembled WGS sequence"/>
</dbReference>
<keyword evidence="3 9" id="KW-0812">Transmembrane</keyword>
<dbReference type="AlphaFoldDB" id="A0A8X7NE99"/>
<feature type="transmembrane region" description="Helical" evidence="9">
    <location>
        <begin position="784"/>
        <end position="808"/>
    </location>
</feature>
<comment type="subcellular location">
    <subcellularLocation>
        <location evidence="1">Membrane</location>
        <topology evidence="1">Single-pass type I membrane protein</topology>
    </subcellularLocation>
</comment>
<dbReference type="Pfam" id="PF23122">
    <property type="entry name" value="C2_ITFG1"/>
    <property type="match status" value="1"/>
</dbReference>
<organism evidence="11 12">
    <name type="scientific">Tilletia walkeri</name>
    <dbReference type="NCBI Taxonomy" id="117179"/>
    <lineage>
        <taxon>Eukaryota</taxon>
        <taxon>Fungi</taxon>
        <taxon>Dikarya</taxon>
        <taxon>Basidiomycota</taxon>
        <taxon>Ustilaginomycotina</taxon>
        <taxon>Exobasidiomycetes</taxon>
        <taxon>Tilletiales</taxon>
        <taxon>Tilletiaceae</taxon>
        <taxon>Tilletia</taxon>
    </lineage>
</organism>
<feature type="region of interest" description="Disordered" evidence="8">
    <location>
        <begin position="407"/>
        <end position="432"/>
    </location>
</feature>
<evidence type="ECO:0000256" key="4">
    <source>
        <dbReference type="ARBA" id="ARBA00022729"/>
    </source>
</evidence>
<evidence type="ECO:0000256" key="7">
    <source>
        <dbReference type="ARBA" id="ARBA00023180"/>
    </source>
</evidence>
<dbReference type="EMBL" id="LWDG02000041">
    <property type="protein sequence ID" value="KAE8270690.1"/>
    <property type="molecule type" value="Genomic_DNA"/>
</dbReference>